<gene>
    <name evidence="8" type="primary">earP</name>
    <name evidence="8" type="ORF">N8I74_15020</name>
</gene>
<reference evidence="8" key="1">
    <citation type="submission" date="2022-10" db="EMBL/GenBank/DDBJ databases">
        <title>Chitiniphilus purpureus sp. nov., a novel chitin-degrading bacterium isolated from crawfish pond sediment.</title>
        <authorList>
            <person name="Li K."/>
        </authorList>
    </citation>
    <scope>NUCLEOTIDE SEQUENCE</scope>
    <source>
        <strain evidence="8">CD1</strain>
    </source>
</reference>
<keyword evidence="9" id="KW-1185">Reference proteome</keyword>
<protein>
    <recommendedName>
        <fullName evidence="5">Protein-arginine rhamnosyltransferase</fullName>
    </recommendedName>
    <alternativeName>
        <fullName evidence="6">EF-P arginine rhamnosyltransferase</fullName>
    </alternativeName>
</protein>
<organism evidence="8 9">
    <name type="scientific">Chitiniphilus purpureus</name>
    <dbReference type="NCBI Taxonomy" id="2981137"/>
    <lineage>
        <taxon>Bacteria</taxon>
        <taxon>Pseudomonadati</taxon>
        <taxon>Pseudomonadota</taxon>
        <taxon>Betaproteobacteria</taxon>
        <taxon>Neisseriales</taxon>
        <taxon>Chitinibacteraceae</taxon>
        <taxon>Chitiniphilus</taxon>
    </lineage>
</organism>
<evidence type="ECO:0000256" key="5">
    <source>
        <dbReference type="ARBA" id="ARBA00024416"/>
    </source>
</evidence>
<keyword evidence="8" id="KW-0251">Elongation factor</keyword>
<comment type="similarity">
    <text evidence="4">Belongs to the glycosyltransferase 104 family.</text>
</comment>
<keyword evidence="2" id="KW-0808">Transferase</keyword>
<keyword evidence="8" id="KW-0648">Protein biosynthesis</keyword>
<comment type="function">
    <text evidence="3">Protein-arginine rhamnosyltransferase that catalyzes the transfer of a single rhamnose to elongation factor P (EF-P) on 'Lys-32', a modification required for EF-P-dependent rescue of polyproline stalled ribosomes.</text>
</comment>
<dbReference type="Proteomes" id="UP001061302">
    <property type="component" value="Chromosome"/>
</dbReference>
<evidence type="ECO:0000256" key="6">
    <source>
        <dbReference type="ARBA" id="ARBA00030025"/>
    </source>
</evidence>
<dbReference type="InterPro" id="IPR016633">
    <property type="entry name" value="EarP"/>
</dbReference>
<dbReference type="Pfam" id="PF10093">
    <property type="entry name" value="EarP"/>
    <property type="match status" value="1"/>
</dbReference>
<comment type="catalytic activity">
    <reaction evidence="7">
        <text>dTDP-beta-L-rhamnose + L-arginyl-[protein] = N(omega)-(alpha-L-rhamnosyl)-L-arginyl-[protein] + dTDP + H(+)</text>
        <dbReference type="Rhea" id="RHEA:66692"/>
        <dbReference type="Rhea" id="RHEA-COMP:10532"/>
        <dbReference type="Rhea" id="RHEA-COMP:17096"/>
        <dbReference type="ChEBI" id="CHEBI:15378"/>
        <dbReference type="ChEBI" id="CHEBI:29965"/>
        <dbReference type="ChEBI" id="CHEBI:57510"/>
        <dbReference type="ChEBI" id="CHEBI:58369"/>
        <dbReference type="ChEBI" id="CHEBI:167445"/>
    </reaction>
    <physiologicalReaction direction="left-to-right" evidence="7">
        <dbReference type="Rhea" id="RHEA:66693"/>
    </physiologicalReaction>
</comment>
<proteinExistence type="inferred from homology"/>
<evidence type="ECO:0000313" key="9">
    <source>
        <dbReference type="Proteomes" id="UP001061302"/>
    </source>
</evidence>
<dbReference type="RefSeq" id="WP_263123923.1">
    <property type="nucleotide sequence ID" value="NZ_CP106753.1"/>
</dbReference>
<evidence type="ECO:0000256" key="7">
    <source>
        <dbReference type="ARBA" id="ARBA00048472"/>
    </source>
</evidence>
<keyword evidence="1" id="KW-0328">Glycosyltransferase</keyword>
<dbReference type="PIRSF" id="PIRSF015557">
    <property type="entry name" value="UCP015557"/>
    <property type="match status" value="1"/>
</dbReference>
<evidence type="ECO:0000256" key="2">
    <source>
        <dbReference type="ARBA" id="ARBA00022679"/>
    </source>
</evidence>
<dbReference type="GO" id="GO:0003746">
    <property type="term" value="F:translation elongation factor activity"/>
    <property type="evidence" value="ECO:0007669"/>
    <property type="project" value="UniProtKB-KW"/>
</dbReference>
<evidence type="ECO:0000256" key="1">
    <source>
        <dbReference type="ARBA" id="ARBA00022676"/>
    </source>
</evidence>
<evidence type="ECO:0000256" key="4">
    <source>
        <dbReference type="ARBA" id="ARBA00024346"/>
    </source>
</evidence>
<evidence type="ECO:0000256" key="3">
    <source>
        <dbReference type="ARBA" id="ARBA00024303"/>
    </source>
</evidence>
<dbReference type="NCBIfam" id="TIGR03837">
    <property type="entry name" value="efp_Arg_rhamno"/>
    <property type="match status" value="1"/>
</dbReference>
<sequence>MTLPIWDLFCRVVDNYGDIGVCWRLARALTHEHGIAVRLWVDDLACFAPLCPTLRPERSCQELEGVQVHRWADTPPPDWQPGAVAVEAFACTLPDAWQRALRGATPAPLWINLEYLSAEDWVAGCHGLASPQGGGITKYFFFPGFTPDTGGLLREADLMARRDAWREADARAWLAGRLKVPPLPGALRVSLFAYEQPPLQPLVETWRRSTSPVQVLVPPGKVVPALSQALGIPALRVGERHTSGTLTVQGIPFLPQSEYDLLLWSCDLNFVRGEDSFVRAQWAQRPFVWQIYPQEAGAHHIKLDAFLARYLAQWPAGEAAVLAACWRAWNGAGNLDAAALLPLLPSWNVHALRWGAQLVHSGELAANLVSFARSRLQ</sequence>
<evidence type="ECO:0000313" key="8">
    <source>
        <dbReference type="EMBL" id="UXY14621.1"/>
    </source>
</evidence>
<name>A0ABY6DMB3_9NEIS</name>
<dbReference type="EMBL" id="CP106753">
    <property type="protein sequence ID" value="UXY14621.1"/>
    <property type="molecule type" value="Genomic_DNA"/>
</dbReference>
<accession>A0ABY6DMB3</accession>